<dbReference type="RefSeq" id="WP_062279227.1">
    <property type="nucleotide sequence ID" value="NZ_DF968181.1"/>
</dbReference>
<organism evidence="8">
    <name type="scientific">Flexilinea flocculi</name>
    <dbReference type="NCBI Taxonomy" id="1678840"/>
    <lineage>
        <taxon>Bacteria</taxon>
        <taxon>Bacillati</taxon>
        <taxon>Chloroflexota</taxon>
        <taxon>Anaerolineae</taxon>
        <taxon>Anaerolineales</taxon>
        <taxon>Anaerolineaceae</taxon>
        <taxon>Flexilinea</taxon>
    </lineage>
</organism>
<evidence type="ECO:0000256" key="4">
    <source>
        <dbReference type="ARBA" id="ARBA00022729"/>
    </source>
</evidence>
<evidence type="ECO:0000256" key="2">
    <source>
        <dbReference type="ARBA" id="ARBA00008520"/>
    </source>
</evidence>
<dbReference type="SUPFAM" id="SSF53850">
    <property type="entry name" value="Periplasmic binding protein-like II"/>
    <property type="match status" value="1"/>
</dbReference>
<evidence type="ECO:0000256" key="3">
    <source>
        <dbReference type="ARBA" id="ARBA00022448"/>
    </source>
</evidence>
<dbReference type="PATRIC" id="fig|1678840.3.peg.1357"/>
<comment type="subcellular location">
    <subcellularLocation>
        <location evidence="1">Cell envelope</location>
    </subcellularLocation>
</comment>
<evidence type="ECO:0000256" key="1">
    <source>
        <dbReference type="ARBA" id="ARBA00004196"/>
    </source>
</evidence>
<dbReference type="InterPro" id="IPR050490">
    <property type="entry name" value="Bact_solute-bd_prot1"/>
</dbReference>
<evidence type="ECO:0000313" key="8">
    <source>
        <dbReference type="EMBL" id="GAP40165.1"/>
    </source>
</evidence>
<comment type="similarity">
    <text evidence="2">Belongs to the bacterial solute-binding protein 1 family.</text>
</comment>
<dbReference type="PROSITE" id="PS01037">
    <property type="entry name" value="SBP_BACTERIAL_1"/>
    <property type="match status" value="1"/>
</dbReference>
<dbReference type="PANTHER" id="PTHR43649:SF28">
    <property type="entry name" value="BINDING PROTEIN COMPONENT OF ABC SUGAR TRANSPORTER-RELATED"/>
    <property type="match status" value="1"/>
</dbReference>
<keyword evidence="9" id="KW-1185">Reference proteome</keyword>
<keyword evidence="3" id="KW-0813">Transport</keyword>
<evidence type="ECO:0000256" key="7">
    <source>
        <dbReference type="SAM" id="SignalP"/>
    </source>
</evidence>
<dbReference type="Proteomes" id="UP000053370">
    <property type="component" value="Unassembled WGS sequence"/>
</dbReference>
<evidence type="ECO:0000313" key="9">
    <source>
        <dbReference type="Proteomes" id="UP000053370"/>
    </source>
</evidence>
<proteinExistence type="inferred from homology"/>
<dbReference type="Gene3D" id="3.40.190.10">
    <property type="entry name" value="Periplasmic binding protein-like II"/>
    <property type="match status" value="2"/>
</dbReference>
<name>A0A0S7BIG2_9CHLR</name>
<evidence type="ECO:0000256" key="6">
    <source>
        <dbReference type="ARBA" id="ARBA00049753"/>
    </source>
</evidence>
<dbReference type="OrthoDB" id="9798191at2"/>
<keyword evidence="4 7" id="KW-0732">Signal</keyword>
<dbReference type="Pfam" id="PF01547">
    <property type="entry name" value="SBP_bac_1"/>
    <property type="match status" value="1"/>
</dbReference>
<comment type="function">
    <text evidence="5">Part of a binding-protein-dependent transport system for a sugar.</text>
</comment>
<feature type="signal peptide" evidence="7">
    <location>
        <begin position="1"/>
        <end position="22"/>
    </location>
</feature>
<reference evidence="8" key="1">
    <citation type="journal article" date="2015" name="Genome Announc.">
        <title>Draft Genome Sequence of Anaerolineae Strain TC1, a Novel Isolate from a Methanogenic Wastewater Treatment System.</title>
        <authorList>
            <person name="Matsuura N."/>
            <person name="Tourlousse D.M."/>
            <person name="Sun L."/>
            <person name="Toyonaga M."/>
            <person name="Kuroda K."/>
            <person name="Ohashi A."/>
            <person name="Cruz R."/>
            <person name="Yamaguchi T."/>
            <person name="Sekiguchi Y."/>
        </authorList>
    </citation>
    <scope>NUCLEOTIDE SEQUENCE [LARGE SCALE GENOMIC DNA]</scope>
    <source>
        <strain evidence="8">TC1</strain>
    </source>
</reference>
<dbReference type="GO" id="GO:0055085">
    <property type="term" value="P:transmembrane transport"/>
    <property type="evidence" value="ECO:0007669"/>
    <property type="project" value="InterPro"/>
</dbReference>
<gene>
    <name evidence="8" type="ORF">ATC1_13131</name>
</gene>
<evidence type="ECO:0000256" key="5">
    <source>
        <dbReference type="ARBA" id="ARBA00049629"/>
    </source>
</evidence>
<dbReference type="InterPro" id="IPR006059">
    <property type="entry name" value="SBP"/>
</dbReference>
<protein>
    <recommendedName>
        <fullName evidence="6">Probable sugar-binding periplasmic protein</fullName>
    </recommendedName>
</protein>
<dbReference type="AlphaFoldDB" id="A0A0S7BIG2"/>
<accession>A0A0S7BIG2</accession>
<dbReference type="InterPro" id="IPR006061">
    <property type="entry name" value="SBP_1_CS"/>
</dbReference>
<dbReference type="PANTHER" id="PTHR43649">
    <property type="entry name" value="ARABINOSE-BINDING PROTEIN-RELATED"/>
    <property type="match status" value="1"/>
</dbReference>
<dbReference type="GO" id="GO:0030313">
    <property type="term" value="C:cell envelope"/>
    <property type="evidence" value="ECO:0007669"/>
    <property type="project" value="UniProtKB-SubCell"/>
</dbReference>
<dbReference type="EMBL" id="DF968181">
    <property type="protein sequence ID" value="GAP40165.1"/>
    <property type="molecule type" value="Genomic_DNA"/>
</dbReference>
<dbReference type="STRING" id="1678840.ATC1_13131"/>
<feature type="chain" id="PRO_5006632962" description="Probable sugar-binding periplasmic protein" evidence="7">
    <location>
        <begin position="23"/>
        <end position="421"/>
    </location>
</feature>
<sequence>MKKFFVFVVLVMLLLLAVPVAAQEAGAKLIIESWRQDDITIWNEKILPAFKAIHPEIEVIFQPTKQEDYNGQLNTKLEGGTAGDIITCRPFDPSLALFEKGYLAPLNDLPGMASFGDSAKVAWTTDDGTTTYCVPMASVIHGFMYNKTAFEEKGWKVPVTKDEFFALLDAIKADGEYIPLAMGTHDLWEAATMGWYNIGVQNYKGEEGRLGIINGTAKFTDEPFVKTFEELAKWAPYLPDGYQAVQYSDAQQLFTMGKAAIYPTGSWEISVFEPLIAGEFEMGAFRVPMDKADDPCFISDHTDIGIGMNSATKYPEAARIFLDWVASAEFASLYANNMVGFFPLANIEYSVDNPVAQEFLSWRKDCGSSIRISASIIGRGEPGMDTDLWNTSANVINGTMTPEEAAKYVQDALDKWYSPAK</sequence>